<dbReference type="RefSeq" id="WP_207379830.1">
    <property type="nucleotide sequence ID" value="NZ_CP071502.1"/>
</dbReference>
<protein>
    <submittedName>
        <fullName evidence="2">Uncharacterized protein</fullName>
    </submittedName>
</protein>
<feature type="region of interest" description="Disordered" evidence="1">
    <location>
        <begin position="85"/>
        <end position="118"/>
    </location>
</feature>
<organism evidence="2 3">
    <name type="scientific">Shewanella sedimentimangrovi</name>
    <dbReference type="NCBI Taxonomy" id="2814293"/>
    <lineage>
        <taxon>Bacteria</taxon>
        <taxon>Pseudomonadati</taxon>
        <taxon>Pseudomonadota</taxon>
        <taxon>Gammaproteobacteria</taxon>
        <taxon>Alteromonadales</taxon>
        <taxon>Shewanellaceae</taxon>
        <taxon>Shewanella</taxon>
    </lineage>
</organism>
<evidence type="ECO:0000313" key="3">
    <source>
        <dbReference type="Proteomes" id="UP000663207"/>
    </source>
</evidence>
<sequence>MLSLAFFTVAALGQFYHIKARIHRLLAVRLSSRAKACPLAAPQPTHNKYPSKLLKYDQDQIFEHFTQVLSAQLSKPEEAEMSCCGACGGQNQDAKPETKQEQGEQQVQTHNPAESEQE</sequence>
<evidence type="ECO:0000256" key="1">
    <source>
        <dbReference type="SAM" id="MobiDB-lite"/>
    </source>
</evidence>
<accession>A0ABX7QYD5</accession>
<name>A0ABX7QYD5_9GAMM</name>
<evidence type="ECO:0000313" key="2">
    <source>
        <dbReference type="EMBL" id="QSX36459.1"/>
    </source>
</evidence>
<dbReference type="EMBL" id="CP071502">
    <property type="protein sequence ID" value="QSX36459.1"/>
    <property type="molecule type" value="Genomic_DNA"/>
</dbReference>
<keyword evidence="3" id="KW-1185">Reference proteome</keyword>
<dbReference type="Proteomes" id="UP000663207">
    <property type="component" value="Chromosome"/>
</dbReference>
<gene>
    <name evidence="2" type="ORF">JYB85_14350</name>
</gene>
<reference evidence="2 3" key="1">
    <citation type="submission" date="2021-03" db="EMBL/GenBank/DDBJ databases">
        <title>Novel species identification of genus Shewanella.</title>
        <authorList>
            <person name="Liu G."/>
            <person name="Zhang Q."/>
        </authorList>
    </citation>
    <scope>NUCLEOTIDE SEQUENCE [LARGE SCALE GENOMIC DNA]</scope>
    <source>
        <strain evidence="2 3">FJAT-52962</strain>
    </source>
</reference>
<proteinExistence type="predicted"/>
<feature type="compositionally biased region" description="Polar residues" evidence="1">
    <location>
        <begin position="103"/>
        <end position="118"/>
    </location>
</feature>